<dbReference type="PANTHER" id="PTHR19818:SF157">
    <property type="entry name" value="C2H2-TYPE DOMAIN-CONTAINING PROTEIN"/>
    <property type="match status" value="1"/>
</dbReference>
<keyword evidence="3" id="KW-0677">Repeat</keyword>
<dbReference type="Pfam" id="PF00096">
    <property type="entry name" value="zf-C2H2"/>
    <property type="match status" value="2"/>
</dbReference>
<dbReference type="FunFam" id="3.30.160.60:FF:000690">
    <property type="entry name" value="Zinc finger protein 354C"/>
    <property type="match status" value="1"/>
</dbReference>
<keyword evidence="2" id="KW-0479">Metal-binding</keyword>
<sequence length="227" mass="26346">MFQCFICKKSFSRPSSLAIHKNIHSGEKPYECEQCKKRFNVLSNLRRHKKIHQSKDTKKSKMKNSVDTIEEEIYEQKNNSSRPYHKLKPLSINKGGYSYKMMDPYLRVDNGVYMEMPNNMMMNTNMIPSMMYQGQNFISSPNILYNHQIPYQGMPVSQVTYNGIYQNSISSNVPLNRTDKVQEQKNVQEKKNNQIDKKPETESPHKSVLSIQELLNSSSNDSSISSD</sequence>
<evidence type="ECO:0000313" key="11">
    <source>
        <dbReference type="Proteomes" id="UP000183365"/>
    </source>
</evidence>
<feature type="region of interest" description="Disordered" evidence="8">
    <location>
        <begin position="183"/>
        <end position="208"/>
    </location>
</feature>
<dbReference type="AlphaFoldDB" id="A0A1L0B2I9"/>
<protein>
    <recommendedName>
        <fullName evidence="9">C2H2-type domain-containing protein</fullName>
    </recommendedName>
</protein>
<reference evidence="11" key="1">
    <citation type="submission" date="2016-11" db="EMBL/GenBank/DDBJ databases">
        <authorList>
            <person name="Guldener U."/>
        </authorList>
    </citation>
    <scope>NUCLEOTIDE SEQUENCE [LARGE SCALE GENOMIC DNA]</scope>
</reference>
<dbReference type="Gene3D" id="3.30.160.60">
    <property type="entry name" value="Classic Zinc Finger"/>
    <property type="match status" value="2"/>
</dbReference>
<evidence type="ECO:0000256" key="2">
    <source>
        <dbReference type="ARBA" id="ARBA00022723"/>
    </source>
</evidence>
<evidence type="ECO:0000256" key="4">
    <source>
        <dbReference type="ARBA" id="ARBA00022771"/>
    </source>
</evidence>
<evidence type="ECO:0000256" key="8">
    <source>
        <dbReference type="SAM" id="MobiDB-lite"/>
    </source>
</evidence>
<dbReference type="PROSITE" id="PS50157">
    <property type="entry name" value="ZINC_FINGER_C2H2_2"/>
    <property type="match status" value="2"/>
</dbReference>
<evidence type="ECO:0000256" key="6">
    <source>
        <dbReference type="ARBA" id="ARBA00023242"/>
    </source>
</evidence>
<dbReference type="FunFam" id="3.30.160.60:FF:000744">
    <property type="entry name" value="zinc finger E-box-binding homeobox 1"/>
    <property type="match status" value="1"/>
</dbReference>
<dbReference type="GO" id="GO:0008270">
    <property type="term" value="F:zinc ion binding"/>
    <property type="evidence" value="ECO:0007669"/>
    <property type="project" value="UniProtKB-KW"/>
</dbReference>
<keyword evidence="11" id="KW-1185">Reference proteome</keyword>
<evidence type="ECO:0000256" key="3">
    <source>
        <dbReference type="ARBA" id="ARBA00022737"/>
    </source>
</evidence>
<dbReference type="EMBL" id="FQNF01000059">
    <property type="protein sequence ID" value="SGZ40680.1"/>
    <property type="molecule type" value="Genomic_DNA"/>
</dbReference>
<feature type="compositionally biased region" description="Basic and acidic residues" evidence="8">
    <location>
        <begin position="183"/>
        <end position="205"/>
    </location>
</feature>
<evidence type="ECO:0000259" key="9">
    <source>
        <dbReference type="PROSITE" id="PS50157"/>
    </source>
</evidence>
<organism evidence="10 11">
    <name type="scientific">Hanseniaspora guilliermondii</name>
    <dbReference type="NCBI Taxonomy" id="56406"/>
    <lineage>
        <taxon>Eukaryota</taxon>
        <taxon>Fungi</taxon>
        <taxon>Dikarya</taxon>
        <taxon>Ascomycota</taxon>
        <taxon>Saccharomycotina</taxon>
        <taxon>Saccharomycetes</taxon>
        <taxon>Saccharomycodales</taxon>
        <taxon>Saccharomycodaceae</taxon>
        <taxon>Hanseniaspora</taxon>
    </lineage>
</organism>
<dbReference type="InterPro" id="IPR013087">
    <property type="entry name" value="Znf_C2H2_type"/>
</dbReference>
<dbReference type="PROSITE" id="PS00028">
    <property type="entry name" value="ZINC_FINGER_C2H2_1"/>
    <property type="match status" value="2"/>
</dbReference>
<keyword evidence="4 7" id="KW-0863">Zinc-finger</keyword>
<gene>
    <name evidence="10" type="ORF">HGUI_02880</name>
</gene>
<dbReference type="GO" id="GO:0000978">
    <property type="term" value="F:RNA polymerase II cis-regulatory region sequence-specific DNA binding"/>
    <property type="evidence" value="ECO:0007669"/>
    <property type="project" value="TreeGrafter"/>
</dbReference>
<dbReference type="SUPFAM" id="SSF57667">
    <property type="entry name" value="beta-beta-alpha zinc fingers"/>
    <property type="match status" value="1"/>
</dbReference>
<keyword evidence="5" id="KW-0862">Zinc</keyword>
<evidence type="ECO:0000256" key="7">
    <source>
        <dbReference type="PROSITE-ProRule" id="PRU00042"/>
    </source>
</evidence>
<dbReference type="GO" id="GO:0045944">
    <property type="term" value="P:positive regulation of transcription by RNA polymerase II"/>
    <property type="evidence" value="ECO:0007669"/>
    <property type="project" value="UniProtKB-ARBA"/>
</dbReference>
<accession>A0A1L0B2I9</accession>
<dbReference type="PANTHER" id="PTHR19818">
    <property type="entry name" value="ZINC FINGER PROTEIN ZIC AND GLI"/>
    <property type="match status" value="1"/>
</dbReference>
<comment type="subcellular location">
    <subcellularLocation>
        <location evidence="1">Nucleus</location>
    </subcellularLocation>
</comment>
<evidence type="ECO:0000256" key="5">
    <source>
        <dbReference type="ARBA" id="ARBA00022833"/>
    </source>
</evidence>
<feature type="domain" description="C2H2-type" evidence="9">
    <location>
        <begin position="2"/>
        <end position="29"/>
    </location>
</feature>
<dbReference type="InterPro" id="IPR036236">
    <property type="entry name" value="Znf_C2H2_sf"/>
</dbReference>
<dbReference type="Proteomes" id="UP000183365">
    <property type="component" value="Unassembled WGS sequence"/>
</dbReference>
<evidence type="ECO:0000256" key="1">
    <source>
        <dbReference type="ARBA" id="ARBA00004123"/>
    </source>
</evidence>
<evidence type="ECO:0000313" key="10">
    <source>
        <dbReference type="EMBL" id="SGZ40680.1"/>
    </source>
</evidence>
<dbReference type="OrthoDB" id="3973247at2759"/>
<dbReference type="GO" id="GO:0005634">
    <property type="term" value="C:nucleus"/>
    <property type="evidence" value="ECO:0007669"/>
    <property type="project" value="UniProtKB-SubCell"/>
</dbReference>
<dbReference type="SMART" id="SM00355">
    <property type="entry name" value="ZnF_C2H2"/>
    <property type="match status" value="2"/>
</dbReference>
<feature type="domain" description="C2H2-type" evidence="9">
    <location>
        <begin position="30"/>
        <end position="57"/>
    </location>
</feature>
<keyword evidence="6" id="KW-0539">Nucleus</keyword>
<proteinExistence type="predicted"/>
<dbReference type="VEuPathDB" id="FungiDB:HGUI_02880"/>
<name>A0A1L0B2I9_9ASCO</name>
<dbReference type="GO" id="GO:0000981">
    <property type="term" value="F:DNA-binding transcription factor activity, RNA polymerase II-specific"/>
    <property type="evidence" value="ECO:0007669"/>
    <property type="project" value="TreeGrafter"/>
</dbReference>
<dbReference type="InterPro" id="IPR050329">
    <property type="entry name" value="GLI_C2H2-zinc-finger"/>
</dbReference>